<proteinExistence type="predicted"/>
<keyword evidence="2" id="KW-1185">Reference proteome</keyword>
<dbReference type="Proteomes" id="UP000254193">
    <property type="component" value="Unassembled WGS sequence"/>
</dbReference>
<reference evidence="1 2" key="1">
    <citation type="submission" date="2018-06" db="EMBL/GenBank/DDBJ databases">
        <authorList>
            <consortium name="Pathogen Informatics"/>
            <person name="Doyle S."/>
        </authorList>
    </citation>
    <scope>NUCLEOTIDE SEQUENCE [LARGE SCALE GENOMIC DNA]</scope>
    <source>
        <strain evidence="1 2">NCTC10616</strain>
    </source>
</reference>
<protein>
    <submittedName>
        <fullName evidence="1">Uncharacterized protein</fullName>
    </submittedName>
</protein>
<dbReference type="AlphaFoldDB" id="A0A378VI25"/>
<evidence type="ECO:0000313" key="2">
    <source>
        <dbReference type="Proteomes" id="UP000254193"/>
    </source>
</evidence>
<organism evidence="1 2">
    <name type="scientific">Neisseria lactamica</name>
    <dbReference type="NCBI Taxonomy" id="486"/>
    <lineage>
        <taxon>Bacteria</taxon>
        <taxon>Pseudomonadati</taxon>
        <taxon>Pseudomonadota</taxon>
        <taxon>Betaproteobacteria</taxon>
        <taxon>Neisseriales</taxon>
        <taxon>Neisseriaceae</taxon>
        <taxon>Neisseria</taxon>
    </lineage>
</organism>
<dbReference type="EMBL" id="UGRO01000002">
    <property type="protein sequence ID" value="SUA16583.1"/>
    <property type="molecule type" value="Genomic_DNA"/>
</dbReference>
<name>A0A378VI25_NEILA</name>
<sequence length="58" mass="6715">MGRILGSLYRFQDYIDVDTGRTQYPLLFCCVCLKQGGLCAVLHKLIPWRYLNHVKNAL</sequence>
<gene>
    <name evidence="1" type="ORF">NCTC10616_00223</name>
</gene>
<evidence type="ECO:0000313" key="1">
    <source>
        <dbReference type="EMBL" id="SUA16583.1"/>
    </source>
</evidence>
<accession>A0A378VI25</accession>